<name>A0A085LVP5_9BILA</name>
<dbReference type="Proteomes" id="UP000030764">
    <property type="component" value="Unassembled WGS sequence"/>
</dbReference>
<dbReference type="EMBL" id="KL363279">
    <property type="protein sequence ID" value="KFD49041.1"/>
    <property type="molecule type" value="Genomic_DNA"/>
</dbReference>
<dbReference type="Pfam" id="PF00567">
    <property type="entry name" value="TUDOR"/>
    <property type="match status" value="1"/>
</dbReference>
<keyword evidence="3" id="KW-1185">Reference proteome</keyword>
<dbReference type="AlphaFoldDB" id="A0A085LVP5"/>
<dbReference type="PANTHER" id="PTHR16442:SF1">
    <property type="entry name" value="RING FINGER PROTEIN 17"/>
    <property type="match status" value="1"/>
</dbReference>
<dbReference type="SUPFAM" id="SSF63748">
    <property type="entry name" value="Tudor/PWWP/MBT"/>
    <property type="match status" value="1"/>
</dbReference>
<organism evidence="2 3">
    <name type="scientific">Trichuris suis</name>
    <name type="common">pig whipworm</name>
    <dbReference type="NCBI Taxonomy" id="68888"/>
    <lineage>
        <taxon>Eukaryota</taxon>
        <taxon>Metazoa</taxon>
        <taxon>Ecdysozoa</taxon>
        <taxon>Nematoda</taxon>
        <taxon>Enoplea</taxon>
        <taxon>Dorylaimia</taxon>
        <taxon>Trichinellida</taxon>
        <taxon>Trichuridae</taxon>
        <taxon>Trichuris</taxon>
    </lineage>
</organism>
<feature type="domain" description="Tudor" evidence="1">
    <location>
        <begin position="297"/>
        <end position="357"/>
    </location>
</feature>
<dbReference type="PROSITE" id="PS50304">
    <property type="entry name" value="TUDOR"/>
    <property type="match status" value="1"/>
</dbReference>
<evidence type="ECO:0000259" key="1">
    <source>
        <dbReference type="PROSITE" id="PS50304"/>
    </source>
</evidence>
<dbReference type="PANTHER" id="PTHR16442">
    <property type="entry name" value="RING FINGER PROTEIN 17"/>
    <property type="match status" value="1"/>
</dbReference>
<reference evidence="2 3" key="1">
    <citation type="journal article" date="2014" name="Nat. Genet.">
        <title>Genome and transcriptome of the porcine whipworm Trichuris suis.</title>
        <authorList>
            <person name="Jex A.R."/>
            <person name="Nejsum P."/>
            <person name="Schwarz E.M."/>
            <person name="Hu L."/>
            <person name="Young N.D."/>
            <person name="Hall R.S."/>
            <person name="Korhonen P.K."/>
            <person name="Liao S."/>
            <person name="Thamsborg S."/>
            <person name="Xia J."/>
            <person name="Xu P."/>
            <person name="Wang S."/>
            <person name="Scheerlinck J.P."/>
            <person name="Hofmann A."/>
            <person name="Sternberg P.W."/>
            <person name="Wang J."/>
            <person name="Gasser R.B."/>
        </authorList>
    </citation>
    <scope>NUCLEOTIDE SEQUENCE [LARGE SCALE GENOMIC DNA]</scope>
    <source>
        <strain evidence="2">DCEP-RM93M</strain>
    </source>
</reference>
<dbReference type="Gene3D" id="2.30.30.140">
    <property type="match status" value="1"/>
</dbReference>
<evidence type="ECO:0000313" key="3">
    <source>
        <dbReference type="Proteomes" id="UP000030764"/>
    </source>
</evidence>
<sequence length="417" mass="47695">MMDDSFEHHCRDLTETRALYYTTDAVSKWLEISGQTKWSRFLIDKLKVNGKDLLSFRKEDLTVALSSGYELEELDDLMDCIRSFRIQQLCEPDAMVSHYLTAMSVRTNSRQFRRKNYWGNAVISVNPKVQSFSEWIHAGIVCTNALKLLSSNRVSGNGNVMADLAAIKFEEKNGSNLASSCSLDCSMHYKPKSEKDRASHLGDENENLNGGRCSVPTKAREEENLHANNIIDVYPKQFSLMNEIEKDSDGRFIAKISQWETPNSFYITTPQWDGEIKEMEKCLAECFRELPKIQLSDIFLGKPCCILCETSRRWMRGRICKTVPDRGKLQVHCVDHGYTVECPFRYIRELPVKMISRPPLSLRCKVELGGRYGGSDEHCLDKVSKSGFVVAVQIVIRDYDRCTVKLFNPKTMEQISA</sequence>
<dbReference type="GO" id="GO:0005737">
    <property type="term" value="C:cytoplasm"/>
    <property type="evidence" value="ECO:0007669"/>
    <property type="project" value="UniProtKB-ARBA"/>
</dbReference>
<accession>A0A085LVP5</accession>
<protein>
    <recommendedName>
        <fullName evidence="1">Tudor domain-containing protein</fullName>
    </recommendedName>
</protein>
<proteinExistence type="predicted"/>
<dbReference type="InterPro" id="IPR035437">
    <property type="entry name" value="SNase_OB-fold_sf"/>
</dbReference>
<dbReference type="InterPro" id="IPR002999">
    <property type="entry name" value="Tudor"/>
</dbReference>
<evidence type="ECO:0000313" key="2">
    <source>
        <dbReference type="EMBL" id="KFD49041.1"/>
    </source>
</evidence>
<gene>
    <name evidence="2" type="ORF">M513_10089</name>
</gene>
<dbReference type="Gene3D" id="2.40.50.90">
    <property type="match status" value="1"/>
</dbReference>